<dbReference type="EMBL" id="BLXT01001350">
    <property type="protein sequence ID" value="GFN84869.1"/>
    <property type="molecule type" value="Genomic_DNA"/>
</dbReference>
<feature type="compositionally biased region" description="Basic and acidic residues" evidence="1">
    <location>
        <begin position="8"/>
        <end position="35"/>
    </location>
</feature>
<name>A0AAV3YQ74_9GAST</name>
<keyword evidence="3" id="KW-1185">Reference proteome</keyword>
<dbReference type="Proteomes" id="UP000735302">
    <property type="component" value="Unassembled WGS sequence"/>
</dbReference>
<dbReference type="AlphaFoldDB" id="A0AAV3YQ74"/>
<protein>
    <submittedName>
        <fullName evidence="2">Uncharacterized protein</fullName>
    </submittedName>
</protein>
<evidence type="ECO:0000313" key="2">
    <source>
        <dbReference type="EMBL" id="GFN84869.1"/>
    </source>
</evidence>
<organism evidence="2 3">
    <name type="scientific">Plakobranchus ocellatus</name>
    <dbReference type="NCBI Taxonomy" id="259542"/>
    <lineage>
        <taxon>Eukaryota</taxon>
        <taxon>Metazoa</taxon>
        <taxon>Spiralia</taxon>
        <taxon>Lophotrochozoa</taxon>
        <taxon>Mollusca</taxon>
        <taxon>Gastropoda</taxon>
        <taxon>Heterobranchia</taxon>
        <taxon>Euthyneura</taxon>
        <taxon>Panpulmonata</taxon>
        <taxon>Sacoglossa</taxon>
        <taxon>Placobranchoidea</taxon>
        <taxon>Plakobranchidae</taxon>
        <taxon>Plakobranchus</taxon>
    </lineage>
</organism>
<evidence type="ECO:0000313" key="3">
    <source>
        <dbReference type="Proteomes" id="UP000735302"/>
    </source>
</evidence>
<feature type="region of interest" description="Disordered" evidence="1">
    <location>
        <begin position="1"/>
        <end position="35"/>
    </location>
</feature>
<reference evidence="2 3" key="1">
    <citation type="journal article" date="2021" name="Elife">
        <title>Chloroplast acquisition without the gene transfer in kleptoplastic sea slugs, Plakobranchus ocellatus.</title>
        <authorList>
            <person name="Maeda T."/>
            <person name="Takahashi S."/>
            <person name="Yoshida T."/>
            <person name="Shimamura S."/>
            <person name="Takaki Y."/>
            <person name="Nagai Y."/>
            <person name="Toyoda A."/>
            <person name="Suzuki Y."/>
            <person name="Arimoto A."/>
            <person name="Ishii H."/>
            <person name="Satoh N."/>
            <person name="Nishiyama T."/>
            <person name="Hasebe M."/>
            <person name="Maruyama T."/>
            <person name="Minagawa J."/>
            <person name="Obokata J."/>
            <person name="Shigenobu S."/>
        </authorList>
    </citation>
    <scope>NUCLEOTIDE SEQUENCE [LARGE SCALE GENOMIC DNA]</scope>
</reference>
<comment type="caution">
    <text evidence="2">The sequence shown here is derived from an EMBL/GenBank/DDBJ whole genome shotgun (WGS) entry which is preliminary data.</text>
</comment>
<proteinExistence type="predicted"/>
<evidence type="ECO:0000256" key="1">
    <source>
        <dbReference type="SAM" id="MobiDB-lite"/>
    </source>
</evidence>
<accession>A0AAV3YQ74</accession>
<gene>
    <name evidence="2" type="ORF">PoB_001137500</name>
</gene>
<sequence>MQDYSWDPETKRQSAEYRVRNKPRPEKARRKEDSLKVKEHLCGHILKSKEVVIFGTKKTIKQLAKEPHVTAFDS</sequence>